<dbReference type="InterPro" id="IPR035785">
    <property type="entry name" value="SPRY/PRY_TRIM75"/>
</dbReference>
<dbReference type="SMART" id="SM00589">
    <property type="entry name" value="PRY"/>
    <property type="match status" value="1"/>
</dbReference>
<dbReference type="FunFam" id="2.60.120.920:FF:000004">
    <property type="entry name" value="Butyrophilin subfamily 1 member A1"/>
    <property type="match status" value="1"/>
</dbReference>
<dbReference type="Gene3D" id="2.60.120.920">
    <property type="match status" value="1"/>
</dbReference>
<dbReference type="Pfam" id="PF13765">
    <property type="entry name" value="PRY"/>
    <property type="match status" value="1"/>
</dbReference>
<accession>A0A8D2ANF8</accession>
<feature type="domain" description="B30.2/SPRY" evidence="2">
    <location>
        <begin position="112"/>
        <end position="304"/>
    </location>
</feature>
<evidence type="ECO:0000259" key="2">
    <source>
        <dbReference type="PROSITE" id="PS50188"/>
    </source>
</evidence>
<dbReference type="InterPro" id="IPR043136">
    <property type="entry name" value="B30.2/SPRY_sf"/>
</dbReference>
<sequence length="305" mass="35319">VSALNKLRERAEHQRQKLSSEFEYLNQFVENEQQAVISKLAKEERDIERKLNENKRAFSNHISKIKGLITEVAEKSMMSEVKLLTDIKSIFHRCESLKSPALFSFRLRKEGCSLPLQFSALKKIRQKFREEVTLDPETAHPNLLVSEDKKCVTFVQREELVHLNPVRFMAYPVVLGSEGFSSGRHYWEVRVEDKPEWTVGVCQDSISRKGKWPLSSLSRCWMIQLHNGVYVAQCTVPVTLWLMEKPTWIGIYLDYELGEISFYSVNDRSHIHSFMDTFSEALKPYFGIGYDSKPLTICEVADCEG</sequence>
<dbReference type="Proteomes" id="UP000694564">
    <property type="component" value="Chromosome 5"/>
</dbReference>
<reference evidence="3" key="2">
    <citation type="submission" date="2025-09" db="UniProtKB">
        <authorList>
            <consortium name="Ensembl"/>
        </authorList>
    </citation>
    <scope>IDENTIFICATION</scope>
</reference>
<dbReference type="SUPFAM" id="SSF49899">
    <property type="entry name" value="Concanavalin A-like lectins/glucanases"/>
    <property type="match status" value="1"/>
</dbReference>
<dbReference type="PRINTS" id="PR01407">
    <property type="entry name" value="BUTYPHLNCDUF"/>
</dbReference>
<dbReference type="InterPro" id="IPR013320">
    <property type="entry name" value="ConA-like_dom_sf"/>
</dbReference>
<dbReference type="SMART" id="SM00449">
    <property type="entry name" value="SPRY"/>
    <property type="match status" value="1"/>
</dbReference>
<keyword evidence="1" id="KW-0175">Coiled coil</keyword>
<dbReference type="GeneTree" id="ENSGT00940000162839"/>
<evidence type="ECO:0000313" key="3">
    <source>
        <dbReference type="Ensembl" id="ENSSVLP00005000768.1"/>
    </source>
</evidence>
<dbReference type="Pfam" id="PF00622">
    <property type="entry name" value="SPRY"/>
    <property type="match status" value="1"/>
</dbReference>
<dbReference type="AlphaFoldDB" id="A0A8D2ANF8"/>
<dbReference type="CDD" id="cd15829">
    <property type="entry name" value="SPRY_PRY_TRIM75"/>
    <property type="match status" value="1"/>
</dbReference>
<dbReference type="InterPro" id="IPR003879">
    <property type="entry name" value="Butyrophylin_SPRY"/>
</dbReference>
<dbReference type="OrthoDB" id="128536at2759"/>
<feature type="coiled-coil region" evidence="1">
    <location>
        <begin position="1"/>
        <end position="60"/>
    </location>
</feature>
<protein>
    <recommendedName>
        <fullName evidence="2">B30.2/SPRY domain-containing protein</fullName>
    </recommendedName>
</protein>
<dbReference type="PROSITE" id="PS50188">
    <property type="entry name" value="B302_SPRY"/>
    <property type="match status" value="1"/>
</dbReference>
<dbReference type="InterPro" id="IPR006574">
    <property type="entry name" value="PRY"/>
</dbReference>
<dbReference type="Ensembl" id="ENSSVLT00005000850.1">
    <property type="protein sequence ID" value="ENSSVLP00005000768.1"/>
    <property type="gene ID" value="ENSSVLG00005000680.1"/>
</dbReference>
<dbReference type="PANTHER" id="PTHR24103">
    <property type="entry name" value="E3 UBIQUITIN-PROTEIN LIGASE TRIM"/>
    <property type="match status" value="1"/>
</dbReference>
<proteinExistence type="predicted"/>
<name>A0A8D2ANF8_SCIVU</name>
<dbReference type="InterPro" id="IPR050143">
    <property type="entry name" value="TRIM/RBCC"/>
</dbReference>
<evidence type="ECO:0000313" key="4">
    <source>
        <dbReference type="Proteomes" id="UP000694564"/>
    </source>
</evidence>
<organism evidence="3 4">
    <name type="scientific">Sciurus vulgaris</name>
    <name type="common">Eurasian red squirrel</name>
    <dbReference type="NCBI Taxonomy" id="55149"/>
    <lineage>
        <taxon>Eukaryota</taxon>
        <taxon>Metazoa</taxon>
        <taxon>Chordata</taxon>
        <taxon>Craniata</taxon>
        <taxon>Vertebrata</taxon>
        <taxon>Euteleostomi</taxon>
        <taxon>Mammalia</taxon>
        <taxon>Eutheria</taxon>
        <taxon>Euarchontoglires</taxon>
        <taxon>Glires</taxon>
        <taxon>Rodentia</taxon>
        <taxon>Sciuromorpha</taxon>
        <taxon>Sciuridae</taxon>
        <taxon>Sciurinae</taxon>
        <taxon>Sciurini</taxon>
        <taxon>Sciurus</taxon>
    </lineage>
</organism>
<dbReference type="InterPro" id="IPR001870">
    <property type="entry name" value="B30.2/SPRY"/>
</dbReference>
<evidence type="ECO:0000256" key="1">
    <source>
        <dbReference type="SAM" id="Coils"/>
    </source>
</evidence>
<reference evidence="3" key="1">
    <citation type="submission" date="2025-08" db="UniProtKB">
        <authorList>
            <consortium name="Ensembl"/>
        </authorList>
    </citation>
    <scope>IDENTIFICATION</scope>
</reference>
<keyword evidence="4" id="KW-1185">Reference proteome</keyword>
<dbReference type="InterPro" id="IPR003877">
    <property type="entry name" value="SPRY_dom"/>
</dbReference>